<name>A0AAW7NBK2_BACCE</name>
<proteinExistence type="predicted"/>
<evidence type="ECO:0008006" key="3">
    <source>
        <dbReference type="Google" id="ProtNLM"/>
    </source>
</evidence>
<gene>
    <name evidence="1" type="ORF">QYM23_02685</name>
</gene>
<comment type="caution">
    <text evidence="1">The sequence shown here is derived from an EMBL/GenBank/DDBJ whole genome shotgun (WGS) entry which is preliminary data.</text>
</comment>
<protein>
    <recommendedName>
        <fullName evidence="3">Group-specific protein</fullName>
    </recommendedName>
</protein>
<dbReference type="EMBL" id="JAUIQW010000001">
    <property type="protein sequence ID" value="MDN4871807.1"/>
    <property type="molecule type" value="Genomic_DNA"/>
</dbReference>
<evidence type="ECO:0000313" key="2">
    <source>
        <dbReference type="Proteomes" id="UP001175137"/>
    </source>
</evidence>
<sequence length="62" mass="7470">MNIVAINSNKIQRKVMNDLKGYWALDEWKIEEFLLPDRRGKIKETKKLLISIKLVMNILNWR</sequence>
<dbReference type="AlphaFoldDB" id="A0AAW7NBK2"/>
<organism evidence="1 2">
    <name type="scientific">Bacillus cereus</name>
    <dbReference type="NCBI Taxonomy" id="1396"/>
    <lineage>
        <taxon>Bacteria</taxon>
        <taxon>Bacillati</taxon>
        <taxon>Bacillota</taxon>
        <taxon>Bacilli</taxon>
        <taxon>Bacillales</taxon>
        <taxon>Bacillaceae</taxon>
        <taxon>Bacillus</taxon>
        <taxon>Bacillus cereus group</taxon>
    </lineage>
</organism>
<dbReference type="RefSeq" id="WP_301266062.1">
    <property type="nucleotide sequence ID" value="NZ_JAUIQW010000001.1"/>
</dbReference>
<evidence type="ECO:0000313" key="1">
    <source>
        <dbReference type="EMBL" id="MDN4871807.1"/>
    </source>
</evidence>
<accession>A0AAW7NBK2</accession>
<reference evidence="1" key="1">
    <citation type="submission" date="2023-07" db="EMBL/GenBank/DDBJ databases">
        <title>Complete genome sequence of Bacillus cereus SRCM126073 isolated from soil.</title>
        <authorList>
            <person name="Yang H.-G."/>
            <person name="Ryu M.-S."/>
            <person name="Ha G.-S."/>
            <person name="Yang H.-J."/>
            <person name="Jeong D.-Y."/>
        </authorList>
    </citation>
    <scope>NUCLEOTIDE SEQUENCE</scope>
    <source>
        <strain evidence="1">SRCM126073</strain>
    </source>
</reference>
<dbReference type="Proteomes" id="UP001175137">
    <property type="component" value="Unassembled WGS sequence"/>
</dbReference>